<evidence type="ECO:0000256" key="5">
    <source>
        <dbReference type="ARBA" id="ARBA00022692"/>
    </source>
</evidence>
<feature type="transmembrane region" description="Helical" evidence="8">
    <location>
        <begin position="241"/>
        <end position="267"/>
    </location>
</feature>
<evidence type="ECO:0000256" key="6">
    <source>
        <dbReference type="ARBA" id="ARBA00022989"/>
    </source>
</evidence>
<feature type="transmembrane region" description="Helical" evidence="8">
    <location>
        <begin position="7"/>
        <end position="25"/>
    </location>
</feature>
<feature type="transmembrane region" description="Helical" evidence="8">
    <location>
        <begin position="139"/>
        <end position="158"/>
    </location>
</feature>
<gene>
    <name evidence="9" type="ORF">COX24_00305</name>
</gene>
<feature type="transmembrane region" description="Helical" evidence="8">
    <location>
        <begin position="279"/>
        <end position="297"/>
    </location>
</feature>
<feature type="transmembrane region" description="Helical" evidence="8">
    <location>
        <begin position="31"/>
        <end position="49"/>
    </location>
</feature>
<sequence>MPSNIVISVKSILALMGVLVSGWLLYQVRDVVLIVFVSLIFTLTLDPLVAKLEVRLKKRVIAVFLVVLATAALFGTVASLSLKAAIDQTVSFAATFPSLIQGLLDRFGYSDMGEKIFLSLTGTLASSGSGGVVMITKGVFSNVLAIFSIFVFTFYFLVDFERLRDTFLSFFDSDQRVKVQHIFDDVEKQLGSWLRGQLFLMLIIGLMSFVGLSLLGIKYAFPLAFLAGLLEVVPNIGPTLSAVPAILVGWAVSPWLALGTLALYVLIQQLENNFIVPKIMQKVLGFNPLTTILAILIGGKLLGVIGAVLALPTLLIIVISLRHITDRDIKL</sequence>
<keyword evidence="7 8" id="KW-0472">Membrane</keyword>
<dbReference type="Proteomes" id="UP000230447">
    <property type="component" value="Unassembled WGS sequence"/>
</dbReference>
<comment type="subcellular location">
    <subcellularLocation>
        <location evidence="1">Cell membrane</location>
        <topology evidence="1">Multi-pass membrane protein</topology>
    </subcellularLocation>
</comment>
<dbReference type="PANTHER" id="PTHR21716:SF53">
    <property type="entry name" value="PERMEASE PERM-RELATED"/>
    <property type="match status" value="1"/>
</dbReference>
<dbReference type="EMBL" id="PCSB01000007">
    <property type="protein sequence ID" value="PIP32048.1"/>
    <property type="molecule type" value="Genomic_DNA"/>
</dbReference>
<accession>A0A2G9ZI93</accession>
<feature type="transmembrane region" description="Helical" evidence="8">
    <location>
        <begin position="61"/>
        <end position="82"/>
    </location>
</feature>
<name>A0A2G9ZI93_9BACT</name>
<dbReference type="InterPro" id="IPR002549">
    <property type="entry name" value="AI-2E-like"/>
</dbReference>
<reference evidence="9 10" key="1">
    <citation type="submission" date="2017-09" db="EMBL/GenBank/DDBJ databases">
        <title>Depth-based differentiation of microbial function through sediment-hosted aquifers and enrichment of novel symbionts in the deep terrestrial subsurface.</title>
        <authorList>
            <person name="Probst A.J."/>
            <person name="Ladd B."/>
            <person name="Jarett J.K."/>
            <person name="Geller-Mcgrath D.E."/>
            <person name="Sieber C.M."/>
            <person name="Emerson J.B."/>
            <person name="Anantharaman K."/>
            <person name="Thomas B.C."/>
            <person name="Malmstrom R."/>
            <person name="Stieglmeier M."/>
            <person name="Klingl A."/>
            <person name="Woyke T."/>
            <person name="Ryan C.M."/>
            <person name="Banfield J.F."/>
        </authorList>
    </citation>
    <scope>NUCLEOTIDE SEQUENCE [LARGE SCALE GENOMIC DNA]</scope>
    <source>
        <strain evidence="9">CG23_combo_of_CG06-09_8_20_14_all_37_87_8</strain>
    </source>
</reference>
<dbReference type="AlphaFoldDB" id="A0A2G9ZI93"/>
<evidence type="ECO:0000256" key="2">
    <source>
        <dbReference type="ARBA" id="ARBA00009773"/>
    </source>
</evidence>
<evidence type="ECO:0008006" key="11">
    <source>
        <dbReference type="Google" id="ProtNLM"/>
    </source>
</evidence>
<evidence type="ECO:0000313" key="9">
    <source>
        <dbReference type="EMBL" id="PIP32048.1"/>
    </source>
</evidence>
<comment type="caution">
    <text evidence="9">The sequence shown here is derived from an EMBL/GenBank/DDBJ whole genome shotgun (WGS) entry which is preliminary data.</text>
</comment>
<dbReference type="GO" id="GO:0005886">
    <property type="term" value="C:plasma membrane"/>
    <property type="evidence" value="ECO:0007669"/>
    <property type="project" value="UniProtKB-SubCell"/>
</dbReference>
<proteinExistence type="inferred from homology"/>
<evidence type="ECO:0000256" key="8">
    <source>
        <dbReference type="SAM" id="Phobius"/>
    </source>
</evidence>
<keyword evidence="3" id="KW-0813">Transport</keyword>
<organism evidence="9 10">
    <name type="scientific">bacterium (Candidatus Gribaldobacteria) CG23_combo_of_CG06-09_8_20_14_all_37_87_8</name>
    <dbReference type="NCBI Taxonomy" id="2014278"/>
    <lineage>
        <taxon>Bacteria</taxon>
        <taxon>Candidatus Gribaldobacteria</taxon>
    </lineage>
</organism>
<evidence type="ECO:0000256" key="4">
    <source>
        <dbReference type="ARBA" id="ARBA00022475"/>
    </source>
</evidence>
<protein>
    <recommendedName>
        <fullName evidence="11">AI-2E family transporter</fullName>
    </recommendedName>
</protein>
<feature type="transmembrane region" description="Helical" evidence="8">
    <location>
        <begin position="303"/>
        <end position="321"/>
    </location>
</feature>
<evidence type="ECO:0000256" key="7">
    <source>
        <dbReference type="ARBA" id="ARBA00023136"/>
    </source>
</evidence>
<dbReference type="PANTHER" id="PTHR21716">
    <property type="entry name" value="TRANSMEMBRANE PROTEIN"/>
    <property type="match status" value="1"/>
</dbReference>
<dbReference type="GO" id="GO:0055085">
    <property type="term" value="P:transmembrane transport"/>
    <property type="evidence" value="ECO:0007669"/>
    <property type="project" value="TreeGrafter"/>
</dbReference>
<evidence type="ECO:0000256" key="3">
    <source>
        <dbReference type="ARBA" id="ARBA00022448"/>
    </source>
</evidence>
<feature type="transmembrane region" description="Helical" evidence="8">
    <location>
        <begin position="198"/>
        <end position="221"/>
    </location>
</feature>
<keyword evidence="5 8" id="KW-0812">Transmembrane</keyword>
<comment type="similarity">
    <text evidence="2">Belongs to the autoinducer-2 exporter (AI-2E) (TC 2.A.86) family.</text>
</comment>
<keyword evidence="6 8" id="KW-1133">Transmembrane helix</keyword>
<dbReference type="Pfam" id="PF01594">
    <property type="entry name" value="AI-2E_transport"/>
    <property type="match status" value="1"/>
</dbReference>
<evidence type="ECO:0000313" key="10">
    <source>
        <dbReference type="Proteomes" id="UP000230447"/>
    </source>
</evidence>
<evidence type="ECO:0000256" key="1">
    <source>
        <dbReference type="ARBA" id="ARBA00004651"/>
    </source>
</evidence>
<keyword evidence="4" id="KW-1003">Cell membrane</keyword>
<feature type="transmembrane region" description="Helical" evidence="8">
    <location>
        <begin position="116"/>
        <end position="133"/>
    </location>
</feature>